<protein>
    <submittedName>
        <fullName evidence="1">STAS/SEC14 domain-containing protein</fullName>
    </submittedName>
</protein>
<dbReference type="Pfam" id="PF11964">
    <property type="entry name" value="SpoIIAA-like"/>
    <property type="match status" value="1"/>
</dbReference>
<proteinExistence type="predicted"/>
<comment type="caution">
    <text evidence="1">The sequence shown here is derived from an EMBL/GenBank/DDBJ whole genome shotgun (WGS) entry which is preliminary data.</text>
</comment>
<dbReference type="AlphaFoldDB" id="A0A851GJ26"/>
<reference evidence="1 2" key="1">
    <citation type="submission" date="2020-07" db="EMBL/GenBank/DDBJ databases">
        <title>Roseicoccus Jingziensis gen. nov., sp. nov., isolated from coastal seawater.</title>
        <authorList>
            <person name="Feng X."/>
        </authorList>
    </citation>
    <scope>NUCLEOTIDE SEQUENCE [LARGE SCALE GENOMIC DNA]</scope>
    <source>
        <strain evidence="1 2">N1E253</strain>
    </source>
</reference>
<keyword evidence="2" id="KW-1185">Reference proteome</keyword>
<accession>A0A851GJ26</accession>
<gene>
    <name evidence="1" type="ORF">HW115_03495</name>
</gene>
<sequence length="123" mass="13734">MITRIPNLPDHVLGFKATGKVTGTDYESSIIPAVNAALQRHKKISLIYHIPEPFEGFDLAAAWDDTKLGLKHFNHWKRIAVVSDIPWIHTGVKAVGFFFPCEMRIFADADLDAATQWASEAES</sequence>
<evidence type="ECO:0000313" key="2">
    <source>
        <dbReference type="Proteomes" id="UP000557872"/>
    </source>
</evidence>
<dbReference type="SUPFAM" id="SSF52091">
    <property type="entry name" value="SpoIIaa-like"/>
    <property type="match status" value="1"/>
</dbReference>
<dbReference type="Proteomes" id="UP000557872">
    <property type="component" value="Unassembled WGS sequence"/>
</dbReference>
<name>A0A851GJ26_9BACT</name>
<dbReference type="InterPro" id="IPR038396">
    <property type="entry name" value="SpoIIAA-like_sf"/>
</dbReference>
<dbReference type="Gene3D" id="3.40.50.10600">
    <property type="entry name" value="SpoIIaa-like domains"/>
    <property type="match status" value="1"/>
</dbReference>
<evidence type="ECO:0000313" key="1">
    <source>
        <dbReference type="EMBL" id="NWK54660.1"/>
    </source>
</evidence>
<dbReference type="EMBL" id="JACBAZ010000001">
    <property type="protein sequence ID" value="NWK54660.1"/>
    <property type="molecule type" value="Genomic_DNA"/>
</dbReference>
<dbReference type="InterPro" id="IPR036513">
    <property type="entry name" value="STAS_dom_sf"/>
</dbReference>
<dbReference type="RefSeq" id="WP_178931173.1">
    <property type="nucleotide sequence ID" value="NZ_JACBAZ010000001.1"/>
</dbReference>
<organism evidence="1 2">
    <name type="scientific">Oceaniferula marina</name>
    <dbReference type="NCBI Taxonomy" id="2748318"/>
    <lineage>
        <taxon>Bacteria</taxon>
        <taxon>Pseudomonadati</taxon>
        <taxon>Verrucomicrobiota</taxon>
        <taxon>Verrucomicrobiia</taxon>
        <taxon>Verrucomicrobiales</taxon>
        <taxon>Verrucomicrobiaceae</taxon>
        <taxon>Oceaniferula</taxon>
    </lineage>
</organism>
<dbReference type="InterPro" id="IPR021866">
    <property type="entry name" value="SpoIIAA-like"/>
</dbReference>